<reference evidence="2" key="1">
    <citation type="submission" date="2022-04" db="EMBL/GenBank/DDBJ databases">
        <authorList>
            <person name="Ren T."/>
        </authorList>
    </citation>
    <scope>NUCLEOTIDE SEQUENCE</scope>
    <source>
        <strain evidence="2">F63249</strain>
    </source>
</reference>
<dbReference type="RefSeq" id="WP_248411847.1">
    <property type="nucleotide sequence ID" value="NZ_JALPQF010000002.1"/>
</dbReference>
<keyword evidence="3" id="KW-1185">Reference proteome</keyword>
<accession>A0ABT0H5B6</accession>
<sequence length="534" mass="62379">MIKSIQLLYADTSKSLSFTHVHEHKIIIDDFAVQEASFTLKVEFNRNITFFRDHDYNWKEINHGGFSNWYSPKILKLDSGQLIQANQQVGIWEYERKQTSVLLWHFNPYNSGPIVNYDADNTKHIVQSTSDNVLTSLGFLIPKESALEVSRSKIPFSAIACFTDHCDFDTLENLKEQRVFFRTHDIKLTKGFFLYHYSKRQEIASWEHNADEFNAWVNDNHELAYHSLSQSIKPIEDACEDVKNFEPPIEDIPTWIDHGFQPYNFTAYKNHDDIEPQYTRQMQEKGVRHFWNYLDSGTAAIGVINQVNPKHFTLGTYYNGIKHLGFKSVMSKLIKAICFHYYTDNQGLILYRKIAKYVKTSKKRVSFDRHFKFVFNLVKLIALLAPVFLFWNRNKKKTYPLAKYTPLFFNHSIDGMSFKVFQTIEMINFKMALGKANIDMLIAESGVFIAHTYFSAPMNYHQGKLFQDGISIDKEVSACFKYISEMIASKRLWNPTFNELVNYMGKLENVRFDSDADGTITIENEDDFIFRAVR</sequence>
<comment type="caution">
    <text evidence="2">The sequence shown here is derived from an EMBL/GenBank/DDBJ whole genome shotgun (WGS) entry which is preliminary data.</text>
</comment>
<name>A0ABT0H5B6_9FLAO</name>
<evidence type="ECO:0000313" key="2">
    <source>
        <dbReference type="EMBL" id="MCK8479550.1"/>
    </source>
</evidence>
<dbReference type="Proteomes" id="UP001203687">
    <property type="component" value="Unassembled WGS sequence"/>
</dbReference>
<protein>
    <submittedName>
        <fullName evidence="2">Uncharacterized protein</fullName>
    </submittedName>
</protein>
<keyword evidence="1" id="KW-1133">Transmembrane helix</keyword>
<keyword evidence="1" id="KW-0472">Membrane</keyword>
<evidence type="ECO:0000256" key="1">
    <source>
        <dbReference type="SAM" id="Phobius"/>
    </source>
</evidence>
<feature type="transmembrane region" description="Helical" evidence="1">
    <location>
        <begin position="373"/>
        <end position="391"/>
    </location>
</feature>
<organism evidence="2 3">
    <name type="scientific">Psychroserpens algicola</name>
    <dbReference type="NCBI Taxonomy" id="1719034"/>
    <lineage>
        <taxon>Bacteria</taxon>
        <taxon>Pseudomonadati</taxon>
        <taxon>Bacteroidota</taxon>
        <taxon>Flavobacteriia</taxon>
        <taxon>Flavobacteriales</taxon>
        <taxon>Flavobacteriaceae</taxon>
        <taxon>Psychroserpens</taxon>
    </lineage>
</organism>
<gene>
    <name evidence="2" type="ORF">MUY34_02895</name>
</gene>
<keyword evidence="1" id="KW-0812">Transmembrane</keyword>
<proteinExistence type="predicted"/>
<evidence type="ECO:0000313" key="3">
    <source>
        <dbReference type="Proteomes" id="UP001203687"/>
    </source>
</evidence>
<dbReference type="EMBL" id="JALPQF010000002">
    <property type="protein sequence ID" value="MCK8479550.1"/>
    <property type="molecule type" value="Genomic_DNA"/>
</dbReference>